<evidence type="ECO:0000313" key="1">
    <source>
        <dbReference type="EMBL" id="CUV21346.1"/>
    </source>
</evidence>
<gene>
    <name evidence="1" type="ORF">PSS4_v1_3010001</name>
</gene>
<accession>A0A0S4UGM0</accession>
<proteinExistence type="predicted"/>
<reference evidence="1" key="1">
    <citation type="submission" date="2015-10" db="EMBL/GenBank/DDBJ databases">
        <authorList>
            <person name="Gilbert D.G."/>
        </authorList>
    </citation>
    <scope>NUCLEOTIDE SEQUENCE</scope>
    <source>
        <strain evidence="1">Phyl III-seqv23</strain>
    </source>
</reference>
<dbReference type="AlphaFoldDB" id="A0A0S4UGM0"/>
<name>A0A0S4UGM0_RALSL</name>
<protein>
    <submittedName>
        <fullName evidence="1">Uncharacterized protein</fullName>
    </submittedName>
</protein>
<dbReference type="EMBL" id="LN899821">
    <property type="protein sequence ID" value="CUV21346.1"/>
    <property type="molecule type" value="Genomic_DNA"/>
</dbReference>
<organism evidence="1">
    <name type="scientific">Ralstonia solanacearum</name>
    <name type="common">Pseudomonas solanacearum</name>
    <dbReference type="NCBI Taxonomy" id="305"/>
    <lineage>
        <taxon>Bacteria</taxon>
        <taxon>Pseudomonadati</taxon>
        <taxon>Pseudomonadota</taxon>
        <taxon>Betaproteobacteria</taxon>
        <taxon>Burkholderiales</taxon>
        <taxon>Burkholderiaceae</taxon>
        <taxon>Ralstonia</taxon>
        <taxon>Ralstonia solanacearum species complex</taxon>
    </lineage>
</organism>
<sequence length="96" mass="10195">MNLYASDSLSNTGGATIFSLGDINIAANGARDGNGLLANRSNLVNNDQSTIEAQGNLEIATQTLNNTRPEPIVQTCLLYTSPSPRDRQKSRMPSSA</sequence>